<evidence type="ECO:0000313" key="1">
    <source>
        <dbReference type="EMBL" id="QQG36689.1"/>
    </source>
</evidence>
<organism evidence="1 2">
    <name type="scientific">Micavibrio aeruginosavorus</name>
    <dbReference type="NCBI Taxonomy" id="349221"/>
    <lineage>
        <taxon>Bacteria</taxon>
        <taxon>Pseudomonadati</taxon>
        <taxon>Bdellovibrionota</taxon>
        <taxon>Bdellovibrionia</taxon>
        <taxon>Bdellovibrionales</taxon>
        <taxon>Pseudobdellovibrionaceae</taxon>
        <taxon>Micavibrio</taxon>
    </lineage>
</organism>
<evidence type="ECO:0000313" key="2">
    <source>
        <dbReference type="Proteomes" id="UP000595362"/>
    </source>
</evidence>
<name>A0A7T5R386_9BACT</name>
<dbReference type="EMBL" id="CP066681">
    <property type="protein sequence ID" value="QQG36689.1"/>
    <property type="molecule type" value="Genomic_DNA"/>
</dbReference>
<reference evidence="1 2" key="1">
    <citation type="submission" date="2020-07" db="EMBL/GenBank/DDBJ databases">
        <title>Huge and variable diversity of episymbiotic CPR bacteria and DPANN archaea in groundwater ecosystems.</title>
        <authorList>
            <person name="He C.Y."/>
            <person name="Keren R."/>
            <person name="Whittaker M."/>
            <person name="Farag I.F."/>
            <person name="Doudna J."/>
            <person name="Cate J.H.D."/>
            <person name="Banfield J.F."/>
        </authorList>
    </citation>
    <scope>NUCLEOTIDE SEQUENCE [LARGE SCALE GENOMIC DNA]</scope>
    <source>
        <strain evidence="1">NC_groundwater_70_Ag_B-0.1um_54_66</strain>
    </source>
</reference>
<gene>
    <name evidence="1" type="ORF">HYS17_02635</name>
</gene>
<dbReference type="AlphaFoldDB" id="A0A7T5R386"/>
<sequence>MKRIHFIFTILGFFWLCGFPPLGAQPAQQENPHGTTFFYALNDVPLMPGLRELSDEALHFDKPEGRIVAATALGETLAPEAIQRFYGAVLPQLGWIPAGEGSFLRGEERLRLNIQSAEGVSIVRLQVAPR</sequence>
<protein>
    <submittedName>
        <fullName evidence="1">Uncharacterized protein</fullName>
    </submittedName>
</protein>
<accession>A0A7T5R386</accession>
<dbReference type="Proteomes" id="UP000595362">
    <property type="component" value="Chromosome"/>
</dbReference>
<proteinExistence type="predicted"/>